<accession>A0A0B0IHM0</accession>
<reference evidence="1 2" key="1">
    <citation type="submission" date="2014-09" db="EMBL/GenBank/DDBJ databases">
        <title>Genome sequencing and annotation of Bacillus Okhensis strain Kh10-101T.</title>
        <authorList>
            <person name="Prakash J.S."/>
        </authorList>
    </citation>
    <scope>NUCLEOTIDE SEQUENCE [LARGE SCALE GENOMIC DNA]</scope>
    <source>
        <strain evidence="2">Kh10-101T</strain>
    </source>
</reference>
<dbReference type="AlphaFoldDB" id="A0A0B0IHM0"/>
<protein>
    <submittedName>
        <fullName evidence="1">Uncharacterized protein</fullName>
    </submittedName>
</protein>
<sequence length="72" mass="8051">MAAPTAIQLRETHSELYLGKSSGFAHCIECPEKGKAPFQGLIKRQWLRSLQSSSEKPTQSWIWKKAVASHIA</sequence>
<evidence type="ECO:0000313" key="2">
    <source>
        <dbReference type="Proteomes" id="UP000030832"/>
    </source>
</evidence>
<comment type="caution">
    <text evidence="1">The sequence shown here is derived from an EMBL/GenBank/DDBJ whole genome shotgun (WGS) entry which is preliminary data.</text>
</comment>
<dbReference type="Proteomes" id="UP000030832">
    <property type="component" value="Unassembled WGS sequence"/>
</dbReference>
<evidence type="ECO:0000313" key="1">
    <source>
        <dbReference type="EMBL" id="KHF39166.1"/>
    </source>
</evidence>
<keyword evidence="2" id="KW-1185">Reference proteome</keyword>
<proteinExistence type="predicted"/>
<name>A0A0B0IHM0_9BACI</name>
<dbReference type="EMBL" id="JRJU01000022">
    <property type="protein sequence ID" value="KHF39166.1"/>
    <property type="molecule type" value="Genomic_DNA"/>
</dbReference>
<gene>
    <name evidence="1" type="ORF">LQ50_16595</name>
</gene>
<organism evidence="1 2">
    <name type="scientific">Halalkalibacter okhensis</name>
    <dbReference type="NCBI Taxonomy" id="333138"/>
    <lineage>
        <taxon>Bacteria</taxon>
        <taxon>Bacillati</taxon>
        <taxon>Bacillota</taxon>
        <taxon>Bacilli</taxon>
        <taxon>Bacillales</taxon>
        <taxon>Bacillaceae</taxon>
        <taxon>Halalkalibacter</taxon>
    </lineage>
</organism>